<evidence type="ECO:0000313" key="1">
    <source>
        <dbReference type="EMBL" id="TSE27841.1"/>
    </source>
</evidence>
<keyword evidence="2" id="KW-1185">Reference proteome</keyword>
<dbReference type="RefSeq" id="WP_144324044.1">
    <property type="nucleotide sequence ID" value="NZ_VJNA01000001.1"/>
</dbReference>
<organism evidence="1 2">
    <name type="scientific">Tepidimonas aquatica</name>
    <dbReference type="NCBI Taxonomy" id="247482"/>
    <lineage>
        <taxon>Bacteria</taxon>
        <taxon>Pseudomonadati</taxon>
        <taxon>Pseudomonadota</taxon>
        <taxon>Betaproteobacteria</taxon>
        <taxon>Burkholderiales</taxon>
        <taxon>Tepidimonas</taxon>
    </lineage>
</organism>
<accession>A0A554WW99</accession>
<dbReference type="Proteomes" id="UP000318554">
    <property type="component" value="Unassembled WGS sequence"/>
</dbReference>
<sequence>MTPARRRFGWAALAGALLGGALATLVYAPARWVDLALQRASAGQLRLLHPQGTLWQGSGTLWLRGDGGALTLPGPLQWTLHPTLTGAAQGLAWTLHLPCCAPQPLQGFVGRTAGATWLQTEAWQAALALDMLQALGAPWNTLGLQGRAVLDLQPMRWPLGGTASAPAWQVEVVVLDVASAASPLRPLGSYHLTFAGQASQPPRMTVTTLHGDLQLQAEGGWASGRLYLRGVAEANPQRLDALSNLLNLLGRRDGTRAHLSIGSPP</sequence>
<gene>
    <name evidence="1" type="ORF">Taqua_00036</name>
</gene>
<proteinExistence type="predicted"/>
<evidence type="ECO:0008006" key="3">
    <source>
        <dbReference type="Google" id="ProtNLM"/>
    </source>
</evidence>
<evidence type="ECO:0000313" key="2">
    <source>
        <dbReference type="Proteomes" id="UP000318554"/>
    </source>
</evidence>
<dbReference type="OrthoDB" id="8558191at2"/>
<comment type="caution">
    <text evidence="1">The sequence shown here is derived from an EMBL/GenBank/DDBJ whole genome shotgun (WGS) entry which is preliminary data.</text>
</comment>
<dbReference type="AlphaFoldDB" id="A0A554WW99"/>
<protein>
    <recommendedName>
        <fullName evidence="3">General secretion pathway protein N</fullName>
    </recommendedName>
</protein>
<dbReference type="EMBL" id="VJNA01000001">
    <property type="protein sequence ID" value="TSE27841.1"/>
    <property type="molecule type" value="Genomic_DNA"/>
</dbReference>
<name>A0A554WW99_9BURK</name>
<reference evidence="1 2" key="1">
    <citation type="submission" date="2019-07" db="EMBL/GenBank/DDBJ databases">
        <title>Tepidimonas aquatica CLN-1 draft genome.</title>
        <authorList>
            <person name="Da Costa M.S."/>
            <person name="Froufe H.J.C."/>
            <person name="Egas C."/>
            <person name="Albuquerque L."/>
        </authorList>
    </citation>
    <scope>NUCLEOTIDE SEQUENCE [LARGE SCALE GENOMIC DNA]</scope>
    <source>
        <strain evidence="1 2">CLN-1</strain>
    </source>
</reference>